<evidence type="ECO:0000313" key="2">
    <source>
        <dbReference type="WBParaSite" id="nRc.2.0.1.t05288-RA"/>
    </source>
</evidence>
<evidence type="ECO:0000313" key="1">
    <source>
        <dbReference type="Proteomes" id="UP000887565"/>
    </source>
</evidence>
<reference evidence="2" key="1">
    <citation type="submission" date="2022-11" db="UniProtKB">
        <authorList>
            <consortium name="WormBaseParasite"/>
        </authorList>
    </citation>
    <scope>IDENTIFICATION</scope>
</reference>
<organism evidence="1 2">
    <name type="scientific">Romanomermis culicivorax</name>
    <name type="common">Nematode worm</name>
    <dbReference type="NCBI Taxonomy" id="13658"/>
    <lineage>
        <taxon>Eukaryota</taxon>
        <taxon>Metazoa</taxon>
        <taxon>Ecdysozoa</taxon>
        <taxon>Nematoda</taxon>
        <taxon>Enoplea</taxon>
        <taxon>Dorylaimia</taxon>
        <taxon>Mermithida</taxon>
        <taxon>Mermithoidea</taxon>
        <taxon>Mermithidae</taxon>
        <taxon>Romanomermis</taxon>
    </lineage>
</organism>
<dbReference type="WBParaSite" id="nRc.2.0.1.t05288-RA">
    <property type="protein sequence ID" value="nRc.2.0.1.t05288-RA"/>
    <property type="gene ID" value="nRc.2.0.1.g05288"/>
</dbReference>
<accession>A0A915HTQ8</accession>
<protein>
    <submittedName>
        <fullName evidence="2">Uncharacterized protein</fullName>
    </submittedName>
</protein>
<dbReference type="AlphaFoldDB" id="A0A915HTQ8"/>
<sequence>MEASIKTETIKALNTFKIQFVNKILVEDDNEAKANESTFDHMMEDFRTEIMLTRDDVNSERIQKRREMSSYEVFMKVLLICFYVTLDEIKVR</sequence>
<dbReference type="Proteomes" id="UP000887565">
    <property type="component" value="Unplaced"/>
</dbReference>
<keyword evidence="1" id="KW-1185">Reference proteome</keyword>
<name>A0A915HTQ8_ROMCU</name>
<proteinExistence type="predicted"/>